<comment type="catalytic activity">
    <reaction evidence="14">
        <text>(9Z)-octadecenoyl-CoA + H2O = (9Z)-octadecenoate + CoA + H(+)</text>
        <dbReference type="Rhea" id="RHEA:40139"/>
        <dbReference type="ChEBI" id="CHEBI:15377"/>
        <dbReference type="ChEBI" id="CHEBI:15378"/>
        <dbReference type="ChEBI" id="CHEBI:30823"/>
        <dbReference type="ChEBI" id="CHEBI:57287"/>
        <dbReference type="ChEBI" id="CHEBI:57387"/>
    </reaction>
    <physiologicalReaction direction="left-to-right" evidence="14">
        <dbReference type="Rhea" id="RHEA:40140"/>
    </physiologicalReaction>
</comment>
<evidence type="ECO:0000256" key="14">
    <source>
        <dbReference type="ARBA" id="ARBA00037002"/>
    </source>
</evidence>
<evidence type="ECO:0000256" key="23">
    <source>
        <dbReference type="ARBA" id="ARBA00048180"/>
    </source>
</evidence>
<dbReference type="Proteomes" id="UP001612741">
    <property type="component" value="Unassembled WGS sequence"/>
</dbReference>
<keyword evidence="5" id="KW-0963">Cytoplasm</keyword>
<evidence type="ECO:0000256" key="6">
    <source>
        <dbReference type="ARBA" id="ARBA00022703"/>
    </source>
</evidence>
<dbReference type="NCBIfam" id="TIGR00369">
    <property type="entry name" value="unchar_dom_1"/>
    <property type="match status" value="1"/>
</dbReference>
<evidence type="ECO:0000256" key="5">
    <source>
        <dbReference type="ARBA" id="ARBA00022490"/>
    </source>
</evidence>
<dbReference type="PANTHER" id="PTHR12418:SF19">
    <property type="entry name" value="ACYL-COENZYME A THIOESTERASE THEM4"/>
    <property type="match status" value="1"/>
</dbReference>
<comment type="catalytic activity">
    <reaction evidence="23">
        <text>tetradecanoyl-CoA + H2O = tetradecanoate + CoA + H(+)</text>
        <dbReference type="Rhea" id="RHEA:40119"/>
        <dbReference type="ChEBI" id="CHEBI:15377"/>
        <dbReference type="ChEBI" id="CHEBI:15378"/>
        <dbReference type="ChEBI" id="CHEBI:30807"/>
        <dbReference type="ChEBI" id="CHEBI:57287"/>
        <dbReference type="ChEBI" id="CHEBI:57385"/>
    </reaction>
    <physiologicalReaction direction="left-to-right" evidence="23">
        <dbReference type="Rhea" id="RHEA:40120"/>
    </physiologicalReaction>
</comment>
<organism evidence="25 26">
    <name type="scientific">Nonomuraea typhae</name>
    <dbReference type="NCBI Taxonomy" id="2603600"/>
    <lineage>
        <taxon>Bacteria</taxon>
        <taxon>Bacillati</taxon>
        <taxon>Actinomycetota</taxon>
        <taxon>Actinomycetes</taxon>
        <taxon>Streptosporangiales</taxon>
        <taxon>Streptosporangiaceae</taxon>
        <taxon>Nonomuraea</taxon>
    </lineage>
</organism>
<evidence type="ECO:0000256" key="2">
    <source>
        <dbReference type="ARBA" id="ARBA00004496"/>
    </source>
</evidence>
<proteinExistence type="inferred from homology"/>
<dbReference type="InterPro" id="IPR003736">
    <property type="entry name" value="PAAI_dom"/>
</dbReference>
<keyword evidence="7 25" id="KW-0378">Hydrolase</keyword>
<evidence type="ECO:0000256" key="1">
    <source>
        <dbReference type="ARBA" id="ARBA00004170"/>
    </source>
</evidence>
<dbReference type="EMBL" id="JBITGY010000003">
    <property type="protein sequence ID" value="MFI6498688.1"/>
    <property type="molecule type" value="Genomic_DNA"/>
</dbReference>
<dbReference type="SUPFAM" id="SSF54637">
    <property type="entry name" value="Thioesterase/thiol ester dehydrase-isomerase"/>
    <property type="match status" value="1"/>
</dbReference>
<dbReference type="RefSeq" id="WP_397081915.1">
    <property type="nucleotide sequence ID" value="NZ_JBITGY010000003.1"/>
</dbReference>
<evidence type="ECO:0000256" key="4">
    <source>
        <dbReference type="ARBA" id="ARBA00022475"/>
    </source>
</evidence>
<keyword evidence="8" id="KW-0276">Fatty acid metabolism</keyword>
<evidence type="ECO:0000256" key="3">
    <source>
        <dbReference type="ARBA" id="ARBA00004632"/>
    </source>
</evidence>
<evidence type="ECO:0000256" key="20">
    <source>
        <dbReference type="ARBA" id="ARBA00047734"/>
    </source>
</evidence>
<evidence type="ECO:0000256" key="22">
    <source>
        <dbReference type="ARBA" id="ARBA00048074"/>
    </source>
</evidence>
<evidence type="ECO:0000256" key="13">
    <source>
        <dbReference type="ARBA" id="ARBA00035852"/>
    </source>
</evidence>
<evidence type="ECO:0000256" key="21">
    <source>
        <dbReference type="ARBA" id="ARBA00047969"/>
    </source>
</evidence>
<comment type="catalytic activity">
    <reaction evidence="20">
        <text>hexadecanoyl-CoA + H2O = hexadecanoate + CoA + H(+)</text>
        <dbReference type="Rhea" id="RHEA:16645"/>
        <dbReference type="ChEBI" id="CHEBI:7896"/>
        <dbReference type="ChEBI" id="CHEBI:15377"/>
        <dbReference type="ChEBI" id="CHEBI:15378"/>
        <dbReference type="ChEBI" id="CHEBI:57287"/>
        <dbReference type="ChEBI" id="CHEBI:57379"/>
        <dbReference type="EC" id="3.1.2.2"/>
    </reaction>
    <physiologicalReaction direction="left-to-right" evidence="20">
        <dbReference type="Rhea" id="RHEA:16646"/>
    </physiologicalReaction>
</comment>
<dbReference type="CDD" id="cd03443">
    <property type="entry name" value="PaaI_thioesterase"/>
    <property type="match status" value="1"/>
</dbReference>
<gene>
    <name evidence="25" type="ORF">ACIBG2_14955</name>
</gene>
<sequence length="210" mass="22002">MTIRETTGESRLRALCELAEQVRELMDATTLTDVPEAELTAVTATLTEATERLRASARAAPQPFEFAPDGSLRHLGNAVTGAANPHALPLAVERDGAAVRADVRFRPLHEGPPGSVHGGISAMILDHLLGQAAAAAGFAGMTASLTVRYLKPVPYGAALLATAEHTRAEGRKSWAEGRISTQDGTTLVEATGLFITPAAWPARPPTPPEG</sequence>
<evidence type="ECO:0000256" key="10">
    <source>
        <dbReference type="ARBA" id="ARBA00023098"/>
    </source>
</evidence>
<keyword evidence="10" id="KW-0443">Lipid metabolism</keyword>
<keyword evidence="9" id="KW-0809">Transit peptide</keyword>
<comment type="catalytic activity">
    <reaction evidence="13">
        <text>(5Z,8Z,11Z,14Z)-eicosatetraenoyl-CoA + H2O = (5Z,8Z,11Z,14Z)-eicosatetraenoate + CoA + H(+)</text>
        <dbReference type="Rhea" id="RHEA:40151"/>
        <dbReference type="ChEBI" id="CHEBI:15377"/>
        <dbReference type="ChEBI" id="CHEBI:15378"/>
        <dbReference type="ChEBI" id="CHEBI:32395"/>
        <dbReference type="ChEBI" id="CHEBI:57287"/>
        <dbReference type="ChEBI" id="CHEBI:57368"/>
    </reaction>
    <physiologicalReaction direction="left-to-right" evidence="13">
        <dbReference type="Rhea" id="RHEA:40152"/>
    </physiologicalReaction>
</comment>
<evidence type="ECO:0000256" key="15">
    <source>
        <dbReference type="ARBA" id="ARBA00038456"/>
    </source>
</evidence>
<evidence type="ECO:0000256" key="12">
    <source>
        <dbReference type="ARBA" id="ARBA00023273"/>
    </source>
</evidence>
<comment type="similarity">
    <text evidence="15">Belongs to the THEM4/THEM5 thioesterase family.</text>
</comment>
<dbReference type="InterPro" id="IPR006683">
    <property type="entry name" value="Thioestr_dom"/>
</dbReference>
<evidence type="ECO:0000256" key="16">
    <source>
        <dbReference type="ARBA" id="ARBA00038848"/>
    </source>
</evidence>
<comment type="caution">
    <text evidence="25">The sequence shown here is derived from an EMBL/GenBank/DDBJ whole genome shotgun (WGS) entry which is preliminary data.</text>
</comment>
<evidence type="ECO:0000259" key="24">
    <source>
        <dbReference type="Pfam" id="PF03061"/>
    </source>
</evidence>
<evidence type="ECO:0000256" key="17">
    <source>
        <dbReference type="ARBA" id="ARBA00040123"/>
    </source>
</evidence>
<dbReference type="Gene3D" id="3.10.129.10">
    <property type="entry name" value="Hotdog Thioesterase"/>
    <property type="match status" value="1"/>
</dbReference>
<dbReference type="EC" id="3.1.2.2" evidence="16"/>
<evidence type="ECO:0000256" key="11">
    <source>
        <dbReference type="ARBA" id="ARBA00023136"/>
    </source>
</evidence>
<accession>A0ABW7YS62</accession>
<dbReference type="Pfam" id="PF03061">
    <property type="entry name" value="4HBT"/>
    <property type="match status" value="1"/>
</dbReference>
<reference evidence="25 26" key="1">
    <citation type="submission" date="2024-10" db="EMBL/GenBank/DDBJ databases">
        <title>The Natural Products Discovery Center: Release of the First 8490 Sequenced Strains for Exploring Actinobacteria Biosynthetic Diversity.</title>
        <authorList>
            <person name="Kalkreuter E."/>
            <person name="Kautsar S.A."/>
            <person name="Yang D."/>
            <person name="Bader C.D."/>
            <person name="Teijaro C.N."/>
            <person name="Fluegel L."/>
            <person name="Davis C.M."/>
            <person name="Simpson J.R."/>
            <person name="Lauterbach L."/>
            <person name="Steele A.D."/>
            <person name="Gui C."/>
            <person name="Meng S."/>
            <person name="Li G."/>
            <person name="Viehrig K."/>
            <person name="Ye F."/>
            <person name="Su P."/>
            <person name="Kiefer A.F."/>
            <person name="Nichols A."/>
            <person name="Cepeda A.J."/>
            <person name="Yan W."/>
            <person name="Fan B."/>
            <person name="Jiang Y."/>
            <person name="Adhikari A."/>
            <person name="Zheng C.-J."/>
            <person name="Schuster L."/>
            <person name="Cowan T.M."/>
            <person name="Smanski M.J."/>
            <person name="Chevrette M.G."/>
            <person name="De Carvalho L.P.S."/>
            <person name="Shen B."/>
        </authorList>
    </citation>
    <scope>NUCLEOTIDE SEQUENCE [LARGE SCALE GENOMIC DNA]</scope>
    <source>
        <strain evidence="25 26">NPDC050545</strain>
    </source>
</reference>
<feature type="domain" description="Thioesterase" evidence="24">
    <location>
        <begin position="114"/>
        <end position="186"/>
    </location>
</feature>
<keyword evidence="6" id="KW-0053">Apoptosis</keyword>
<name>A0ABW7YS62_9ACTN</name>
<evidence type="ECO:0000256" key="19">
    <source>
        <dbReference type="ARBA" id="ARBA00047588"/>
    </source>
</evidence>
<protein>
    <recommendedName>
        <fullName evidence="17">Acyl-coenzyme A thioesterase THEM4</fullName>
        <ecNumber evidence="16">3.1.2.2</ecNumber>
    </recommendedName>
    <alternativeName>
        <fullName evidence="18">Thioesterase superfamily member 4</fullName>
    </alternativeName>
</protein>
<keyword evidence="4" id="KW-1003">Cell membrane</keyword>
<evidence type="ECO:0000256" key="8">
    <source>
        <dbReference type="ARBA" id="ARBA00022832"/>
    </source>
</evidence>
<evidence type="ECO:0000256" key="9">
    <source>
        <dbReference type="ARBA" id="ARBA00022946"/>
    </source>
</evidence>
<comment type="catalytic activity">
    <reaction evidence="21">
        <text>decanoyl-CoA + H2O = decanoate + CoA + H(+)</text>
        <dbReference type="Rhea" id="RHEA:40059"/>
        <dbReference type="ChEBI" id="CHEBI:15377"/>
        <dbReference type="ChEBI" id="CHEBI:15378"/>
        <dbReference type="ChEBI" id="CHEBI:27689"/>
        <dbReference type="ChEBI" id="CHEBI:57287"/>
        <dbReference type="ChEBI" id="CHEBI:61430"/>
    </reaction>
    <physiologicalReaction direction="left-to-right" evidence="21">
        <dbReference type="Rhea" id="RHEA:40060"/>
    </physiologicalReaction>
</comment>
<comment type="catalytic activity">
    <reaction evidence="22">
        <text>dodecanoyl-CoA + H2O = dodecanoate + CoA + H(+)</text>
        <dbReference type="Rhea" id="RHEA:30135"/>
        <dbReference type="ChEBI" id="CHEBI:15377"/>
        <dbReference type="ChEBI" id="CHEBI:15378"/>
        <dbReference type="ChEBI" id="CHEBI:18262"/>
        <dbReference type="ChEBI" id="CHEBI:57287"/>
        <dbReference type="ChEBI" id="CHEBI:57375"/>
    </reaction>
    <physiologicalReaction direction="left-to-right" evidence="22">
        <dbReference type="Rhea" id="RHEA:30136"/>
    </physiologicalReaction>
</comment>
<evidence type="ECO:0000256" key="7">
    <source>
        <dbReference type="ARBA" id="ARBA00022801"/>
    </source>
</evidence>
<dbReference type="InterPro" id="IPR029069">
    <property type="entry name" value="HotDog_dom_sf"/>
</dbReference>
<evidence type="ECO:0000313" key="25">
    <source>
        <dbReference type="EMBL" id="MFI6498688.1"/>
    </source>
</evidence>
<dbReference type="PANTHER" id="PTHR12418">
    <property type="entry name" value="ACYL-COENZYME A THIOESTERASE THEM4"/>
    <property type="match status" value="1"/>
</dbReference>
<comment type="catalytic activity">
    <reaction evidence="19">
        <text>octanoyl-CoA + H2O = octanoate + CoA + H(+)</text>
        <dbReference type="Rhea" id="RHEA:30143"/>
        <dbReference type="ChEBI" id="CHEBI:15377"/>
        <dbReference type="ChEBI" id="CHEBI:15378"/>
        <dbReference type="ChEBI" id="CHEBI:25646"/>
        <dbReference type="ChEBI" id="CHEBI:57287"/>
        <dbReference type="ChEBI" id="CHEBI:57386"/>
    </reaction>
    <physiologicalReaction direction="left-to-right" evidence="19">
        <dbReference type="Rhea" id="RHEA:30144"/>
    </physiologicalReaction>
</comment>
<dbReference type="InterPro" id="IPR052365">
    <property type="entry name" value="THEM4/THEM5_acyl-CoA_thioest"/>
</dbReference>
<evidence type="ECO:0000313" key="26">
    <source>
        <dbReference type="Proteomes" id="UP001612741"/>
    </source>
</evidence>
<dbReference type="GO" id="GO:0016787">
    <property type="term" value="F:hydrolase activity"/>
    <property type="evidence" value="ECO:0007669"/>
    <property type="project" value="UniProtKB-KW"/>
</dbReference>
<comment type="subcellular location">
    <subcellularLocation>
        <location evidence="3">Cell projection</location>
        <location evidence="3">Ruffle membrane</location>
    </subcellularLocation>
    <subcellularLocation>
        <location evidence="2">Cytoplasm</location>
    </subcellularLocation>
    <subcellularLocation>
        <location evidence="1">Membrane</location>
        <topology evidence="1">Peripheral membrane protein</topology>
    </subcellularLocation>
</comment>
<keyword evidence="12" id="KW-0966">Cell projection</keyword>
<keyword evidence="26" id="KW-1185">Reference proteome</keyword>
<evidence type="ECO:0000256" key="18">
    <source>
        <dbReference type="ARBA" id="ARBA00043210"/>
    </source>
</evidence>
<keyword evidence="11" id="KW-0472">Membrane</keyword>